<protein>
    <submittedName>
        <fullName evidence="1">YpiF family protein</fullName>
    </submittedName>
</protein>
<dbReference type="Pfam" id="PF10673">
    <property type="entry name" value="DUF2487"/>
    <property type="match status" value="1"/>
</dbReference>
<evidence type="ECO:0000313" key="1">
    <source>
        <dbReference type="EMBL" id="MBS4191025.1"/>
    </source>
</evidence>
<organism evidence="1 2">
    <name type="scientific">Cytobacillus citreus</name>
    <dbReference type="NCBI Taxonomy" id="2833586"/>
    <lineage>
        <taxon>Bacteria</taxon>
        <taxon>Bacillati</taxon>
        <taxon>Bacillota</taxon>
        <taxon>Bacilli</taxon>
        <taxon>Bacillales</taxon>
        <taxon>Bacillaceae</taxon>
        <taxon>Cytobacillus</taxon>
    </lineage>
</organism>
<comment type="caution">
    <text evidence="1">The sequence shown here is derived from an EMBL/GenBank/DDBJ whole genome shotgun (WGS) entry which is preliminary data.</text>
</comment>
<dbReference type="InterPro" id="IPR019615">
    <property type="entry name" value="DUF2487"/>
</dbReference>
<reference evidence="1 2" key="1">
    <citation type="submission" date="2021-05" db="EMBL/GenBank/DDBJ databases">
        <title>Novel Bacillus species.</title>
        <authorList>
            <person name="Liu G."/>
        </authorList>
    </citation>
    <scope>NUCLEOTIDE SEQUENCE [LARGE SCALE GENOMIC DNA]</scope>
    <source>
        <strain evidence="1 2">FJAT-49705</strain>
    </source>
</reference>
<keyword evidence="2" id="KW-1185">Reference proteome</keyword>
<proteinExistence type="predicted"/>
<dbReference type="RefSeq" id="WP_213102491.1">
    <property type="nucleotide sequence ID" value="NZ_JAGYPM010000003.1"/>
</dbReference>
<sequence>MKWNPQDIDMFLQSKEYVDTAVLPLLPVAISKDTKQAASMTEFISLLSMQLERQFRGRLLLLPGYSYIKTESIDKLLGDLKVWERELLENGFKHVLFLTSDSNWKAVENQLEGELIWMPSLPLVHMDEKNRNSLLEDQVKQLMNLFLQKWQSAD</sequence>
<name>A0ABS5NT67_9BACI</name>
<accession>A0ABS5NT67</accession>
<dbReference type="EMBL" id="JAGYPM010000003">
    <property type="protein sequence ID" value="MBS4191025.1"/>
    <property type="molecule type" value="Genomic_DNA"/>
</dbReference>
<dbReference type="Proteomes" id="UP000681027">
    <property type="component" value="Unassembled WGS sequence"/>
</dbReference>
<gene>
    <name evidence="1" type="ORF">KHA94_12620</name>
</gene>
<evidence type="ECO:0000313" key="2">
    <source>
        <dbReference type="Proteomes" id="UP000681027"/>
    </source>
</evidence>